<proteinExistence type="predicted"/>
<sequence>MPDFANCILQFVKSNLQIMNPTSPFPTTGYYGPKYFCNRKIETQNILSMLTGGESSLLLGFRRLGKTALIRHVMGKITQRLDRNLP</sequence>
<dbReference type="Gene3D" id="3.40.50.300">
    <property type="entry name" value="P-loop containing nucleotide triphosphate hydrolases"/>
    <property type="match status" value="1"/>
</dbReference>
<dbReference type="Proteomes" id="UP000240708">
    <property type="component" value="Unassembled WGS sequence"/>
</dbReference>
<dbReference type="SUPFAM" id="SSF52540">
    <property type="entry name" value="P-loop containing nucleoside triphosphate hydrolases"/>
    <property type="match status" value="1"/>
</dbReference>
<evidence type="ECO:0008006" key="3">
    <source>
        <dbReference type="Google" id="ProtNLM"/>
    </source>
</evidence>
<accession>A0A2P8E1V8</accession>
<dbReference type="InterPro" id="IPR027417">
    <property type="entry name" value="P-loop_NTPase"/>
</dbReference>
<gene>
    <name evidence="1" type="ORF">CLV48_107172</name>
</gene>
<keyword evidence="2" id="KW-1185">Reference proteome</keyword>
<dbReference type="AlphaFoldDB" id="A0A2P8E1V8"/>
<evidence type="ECO:0000313" key="2">
    <source>
        <dbReference type="Proteomes" id="UP000240708"/>
    </source>
</evidence>
<evidence type="ECO:0000313" key="1">
    <source>
        <dbReference type="EMBL" id="PSL03454.1"/>
    </source>
</evidence>
<protein>
    <recommendedName>
        <fullName evidence="3">ATP-binding protein</fullName>
    </recommendedName>
</protein>
<organism evidence="1 2">
    <name type="scientific">Cecembia rubra</name>
    <dbReference type="NCBI Taxonomy" id="1485585"/>
    <lineage>
        <taxon>Bacteria</taxon>
        <taxon>Pseudomonadati</taxon>
        <taxon>Bacteroidota</taxon>
        <taxon>Cytophagia</taxon>
        <taxon>Cytophagales</taxon>
        <taxon>Cyclobacteriaceae</taxon>
        <taxon>Cecembia</taxon>
    </lineage>
</organism>
<comment type="caution">
    <text evidence="1">The sequence shown here is derived from an EMBL/GenBank/DDBJ whole genome shotgun (WGS) entry which is preliminary data.</text>
</comment>
<name>A0A2P8E1V8_9BACT</name>
<reference evidence="1 2" key="1">
    <citation type="submission" date="2018-03" db="EMBL/GenBank/DDBJ databases">
        <title>Genomic Encyclopedia of Archaeal and Bacterial Type Strains, Phase II (KMG-II): from individual species to whole genera.</title>
        <authorList>
            <person name="Goeker M."/>
        </authorList>
    </citation>
    <scope>NUCLEOTIDE SEQUENCE [LARGE SCALE GENOMIC DNA]</scope>
    <source>
        <strain evidence="1 2">DSM 28057</strain>
    </source>
</reference>
<dbReference type="EMBL" id="PYGF01000007">
    <property type="protein sequence ID" value="PSL03454.1"/>
    <property type="molecule type" value="Genomic_DNA"/>
</dbReference>